<evidence type="ECO:0000313" key="1">
    <source>
        <dbReference type="EMBL" id="KAK7919374.1"/>
    </source>
</evidence>
<organism evidence="1 2">
    <name type="scientific">Mugilogobius chulae</name>
    <name type="common">yellowstripe goby</name>
    <dbReference type="NCBI Taxonomy" id="88201"/>
    <lineage>
        <taxon>Eukaryota</taxon>
        <taxon>Metazoa</taxon>
        <taxon>Chordata</taxon>
        <taxon>Craniata</taxon>
        <taxon>Vertebrata</taxon>
        <taxon>Euteleostomi</taxon>
        <taxon>Actinopterygii</taxon>
        <taxon>Neopterygii</taxon>
        <taxon>Teleostei</taxon>
        <taxon>Neoteleostei</taxon>
        <taxon>Acanthomorphata</taxon>
        <taxon>Gobiaria</taxon>
        <taxon>Gobiiformes</taxon>
        <taxon>Gobioidei</taxon>
        <taxon>Gobiidae</taxon>
        <taxon>Gobionellinae</taxon>
        <taxon>Mugilogobius</taxon>
    </lineage>
</organism>
<comment type="caution">
    <text evidence="1">The sequence shown here is derived from an EMBL/GenBank/DDBJ whole genome shotgun (WGS) entry which is preliminary data.</text>
</comment>
<protein>
    <submittedName>
        <fullName evidence="1">Uncharacterized protein</fullName>
    </submittedName>
</protein>
<evidence type="ECO:0000313" key="2">
    <source>
        <dbReference type="Proteomes" id="UP001460270"/>
    </source>
</evidence>
<name>A0AAW0PID7_9GOBI</name>
<accession>A0AAW0PID7</accession>
<dbReference type="EMBL" id="JBBPFD010000007">
    <property type="protein sequence ID" value="KAK7919374.1"/>
    <property type="molecule type" value="Genomic_DNA"/>
</dbReference>
<proteinExistence type="predicted"/>
<sequence>MRLFFEERLPHTRHNIILPSPTPLLVFGHISSSAALWEADLSWPLSLARDAEAKLLTSLGGDKAGWHRNTSHAAASVEIIKLMTSAYIMTVPVLPVAGTAGGNGKEIEEPLELFGQMFAEKGFNGEAITADQRGMVSLTCGRKGSRGRHCGLCVYRMECTSETLDCL</sequence>
<reference evidence="2" key="1">
    <citation type="submission" date="2024-04" db="EMBL/GenBank/DDBJ databases">
        <title>Salinicola lusitanus LLJ914,a marine bacterium isolated from the Okinawa Trough.</title>
        <authorList>
            <person name="Li J."/>
        </authorList>
    </citation>
    <scope>NUCLEOTIDE SEQUENCE [LARGE SCALE GENOMIC DNA]</scope>
</reference>
<keyword evidence="2" id="KW-1185">Reference proteome</keyword>
<dbReference type="Proteomes" id="UP001460270">
    <property type="component" value="Unassembled WGS sequence"/>
</dbReference>
<dbReference type="AlphaFoldDB" id="A0AAW0PID7"/>
<gene>
    <name evidence="1" type="ORF">WMY93_010658</name>
</gene>